<comment type="function">
    <text evidence="20">Repair polymerase that plays a key role in base-excision repair. During this process, the damaged base is excised by specific DNA glycosylases, the DNA backbone is nicked at the abasic site by an apurinic/apyrimidic (AP) endonuclease, and POLB removes 5'-deoxyribose-phosphate from the preincised AP site acting as a 5'-deoxyribose-phosphate lyase (5'-dRP lyase); through its DNA polymerase activity, it adds one nucleotide to the 3' end of the arising single-nucleotide gap. Conducts 'gap-filling' DNA synthesis in a stepwise distributive fashion rather than in a processive fashion as for other DNA polymerases. It is also able to cleave sugar-phosphate bonds 3' to an intact AP site, acting as an AP lyase.</text>
</comment>
<feature type="domain" description="Helix-hairpin-helix DNA-binding motif class 1" evidence="22">
    <location>
        <begin position="51"/>
        <end position="70"/>
    </location>
</feature>
<dbReference type="InterPro" id="IPR002054">
    <property type="entry name" value="DNA-dir_DNA_pol_X"/>
</dbReference>
<dbReference type="Pfam" id="PF14791">
    <property type="entry name" value="DNA_pol_B_thumb"/>
    <property type="match status" value="1"/>
</dbReference>
<dbReference type="Pfam" id="PF14520">
    <property type="entry name" value="HHH_5"/>
    <property type="match status" value="1"/>
</dbReference>
<dbReference type="InterPro" id="IPR047967">
    <property type="entry name" value="PolX_PHP"/>
</dbReference>
<feature type="domain" description="Helix-hairpin-helix DNA-binding motif class 1" evidence="22">
    <location>
        <begin position="126"/>
        <end position="145"/>
    </location>
</feature>
<dbReference type="Gene3D" id="1.10.150.20">
    <property type="entry name" value="5' to 3' exonuclease, C-terminal subdomain"/>
    <property type="match status" value="1"/>
</dbReference>
<dbReference type="InterPro" id="IPR037160">
    <property type="entry name" value="DNA_Pol_thumb_sf"/>
</dbReference>
<evidence type="ECO:0000259" key="22">
    <source>
        <dbReference type="SMART" id="SM00278"/>
    </source>
</evidence>
<dbReference type="Gene3D" id="1.10.150.110">
    <property type="entry name" value="DNA polymerase beta, N-terminal domain-like"/>
    <property type="match status" value="1"/>
</dbReference>
<evidence type="ECO:0000256" key="16">
    <source>
        <dbReference type="ARBA" id="ARBA00035717"/>
    </source>
</evidence>
<dbReference type="InterPro" id="IPR050243">
    <property type="entry name" value="PHP_phosphatase"/>
</dbReference>
<evidence type="ECO:0000256" key="4">
    <source>
        <dbReference type="ARBA" id="ARBA00012720"/>
    </source>
</evidence>
<dbReference type="InterPro" id="IPR016195">
    <property type="entry name" value="Pol/histidinol_Pase-like"/>
</dbReference>
<feature type="domain" description="Helix-hairpin-helix DNA-binding motif class 1" evidence="22">
    <location>
        <begin position="91"/>
        <end position="110"/>
    </location>
</feature>
<feature type="domain" description="Polymerase/histidinol phosphatase N-terminal" evidence="23">
    <location>
        <begin position="341"/>
        <end position="420"/>
    </location>
</feature>
<evidence type="ECO:0000313" key="25">
    <source>
        <dbReference type="EMBL" id="VAW34744.1"/>
    </source>
</evidence>
<dbReference type="SMART" id="SM00483">
    <property type="entry name" value="POLXc"/>
    <property type="match status" value="1"/>
</dbReference>
<accession>A0A3B0VTL8</accession>
<dbReference type="SUPFAM" id="SSF81301">
    <property type="entry name" value="Nucleotidyltransferase"/>
    <property type="match status" value="1"/>
</dbReference>
<dbReference type="InterPro" id="IPR004013">
    <property type="entry name" value="PHP_dom"/>
</dbReference>
<evidence type="ECO:0000259" key="24">
    <source>
        <dbReference type="SMART" id="SM00483"/>
    </source>
</evidence>
<keyword evidence="7" id="KW-0237">DNA synthesis</keyword>
<keyword evidence="13" id="KW-0239">DNA-directed DNA polymerase</keyword>
<evidence type="ECO:0000256" key="8">
    <source>
        <dbReference type="ARBA" id="ARBA00022679"/>
    </source>
</evidence>
<reference evidence="25" key="1">
    <citation type="submission" date="2018-06" db="EMBL/GenBank/DDBJ databases">
        <authorList>
            <person name="Zhirakovskaya E."/>
        </authorList>
    </citation>
    <scope>NUCLEOTIDE SEQUENCE</scope>
</reference>
<comment type="catalytic activity">
    <reaction evidence="18">
        <text>2'-deoxyribonucleotide-(2'-deoxyribose 5'-phosphate)-2'-deoxyribonucleotide-DNA = a 3'-end 2'-deoxyribonucleotide-(2,3-dehydro-2,3-deoxyribose 5'-phosphate)-DNA + a 5'-end 5'-phospho-2'-deoxyribonucleoside-DNA + H(+)</text>
        <dbReference type="Rhea" id="RHEA:66592"/>
        <dbReference type="Rhea" id="RHEA-COMP:13180"/>
        <dbReference type="Rhea" id="RHEA-COMP:16897"/>
        <dbReference type="Rhea" id="RHEA-COMP:17067"/>
        <dbReference type="ChEBI" id="CHEBI:15378"/>
        <dbReference type="ChEBI" id="CHEBI:136412"/>
        <dbReference type="ChEBI" id="CHEBI:157695"/>
        <dbReference type="ChEBI" id="CHEBI:167181"/>
        <dbReference type="EC" id="4.2.99.18"/>
    </reaction>
</comment>
<keyword evidence="15" id="KW-0234">DNA repair</keyword>
<dbReference type="Gene3D" id="3.30.210.10">
    <property type="entry name" value="DNA polymerase, thumb domain"/>
    <property type="match status" value="1"/>
</dbReference>
<name>A0A3B0VTL8_9ZZZZ</name>
<evidence type="ECO:0000256" key="21">
    <source>
        <dbReference type="ARBA" id="ARBA00049244"/>
    </source>
</evidence>
<gene>
    <name evidence="25" type="ORF">MNBD_CHLOROFLEXI01-2099</name>
</gene>
<keyword evidence="9" id="KW-0548">Nucleotidyltransferase</keyword>
<dbReference type="SMART" id="SM00481">
    <property type="entry name" value="POLIIIAc"/>
    <property type="match status" value="1"/>
</dbReference>
<evidence type="ECO:0000256" key="5">
    <source>
        <dbReference type="ARBA" id="ARBA00020020"/>
    </source>
</evidence>
<dbReference type="EC" id="4.2.99.18" evidence="4"/>
<dbReference type="PANTHER" id="PTHR36928:SF1">
    <property type="entry name" value="PHOSPHATASE YCDX-RELATED"/>
    <property type="match status" value="1"/>
</dbReference>
<keyword evidence="12" id="KW-0832">Ubl conjugation</keyword>
<dbReference type="SMART" id="SM00278">
    <property type="entry name" value="HhH1"/>
    <property type="match status" value="3"/>
</dbReference>
<evidence type="ECO:0000256" key="18">
    <source>
        <dbReference type="ARBA" id="ARBA00044632"/>
    </source>
</evidence>
<dbReference type="GO" id="GO:0042578">
    <property type="term" value="F:phosphoric ester hydrolase activity"/>
    <property type="evidence" value="ECO:0007669"/>
    <property type="project" value="TreeGrafter"/>
</dbReference>
<proteinExistence type="predicted"/>
<sequence length="578" mass="63801">MNNRDAATLFATVADMLAIRGDSIHRILAYRRAAEAIQELGRDVNKVYAAGELTNIPGIGKVLAEKIEEMLTTGKLTFYEKLAQEIPPPLVEMLRVDGLGPKRVKQVYETLGITTLAALNEAAQAGKLRDLPRMGAKSEAKLVKAIEALARHGDDRTPIGEAWPLAQAILAELEKLPGVQKTAVAGSLRRMKESIGDVDLLVAADDAAPIMEYFVNMPRVESISGHGPTKSSVVLLNGMQVDLRVLPAERWGTLLSYFTGSKDHNVRLRELALKQGLSLNEHAFTPTNGNDDEILCADETAVYKTLNLPYILPTLREDRGEIEAARQGKLPDVIKIEQIVSDLHMHSTWSDGKMTVLQMAQAAQARGLHYICITDHSVGLGIANGLSVERLWRQAEEIAANEAMGPNFRILHGTEMEIKADGSLDYPDEVLAKLDFVIASLHVSLKQPREQVMLRMMNALQNPHVDMIAHPTGRLLPDRPGADLDMEVVLETAVSTQTILEINANPRRLDLRDKHVRRAVELGVHLAINCDAHHSDQFNYLHYGIATAQRGWATADQIVNSWPLSRLEQFLANKDVTH</sequence>
<dbReference type="GO" id="GO:0003887">
    <property type="term" value="F:DNA-directed DNA polymerase activity"/>
    <property type="evidence" value="ECO:0007669"/>
    <property type="project" value="UniProtKB-KW"/>
</dbReference>
<keyword evidence="11" id="KW-0227">DNA damage</keyword>
<dbReference type="GO" id="GO:0140078">
    <property type="term" value="F:class I DNA-(apurinic or apyrimidinic site) endonuclease activity"/>
    <property type="evidence" value="ECO:0007669"/>
    <property type="project" value="UniProtKB-EC"/>
</dbReference>
<dbReference type="Gene3D" id="3.20.20.140">
    <property type="entry name" value="Metal-dependent hydrolases"/>
    <property type="match status" value="1"/>
</dbReference>
<evidence type="ECO:0000256" key="11">
    <source>
        <dbReference type="ARBA" id="ARBA00022763"/>
    </source>
</evidence>
<comment type="catalytic activity">
    <reaction evidence="19">
        <text>a 5'-end 2'-deoxyribose-2'-deoxyribonucleotide-DNA = (2E,4S)-4-hydroxypenten-2-al-5-phosphate + a 5'-end 5'-phospho-2'-deoxyribonucleoside-DNA + H(+)</text>
        <dbReference type="Rhea" id="RHEA:76255"/>
        <dbReference type="Rhea" id="RHEA-COMP:13180"/>
        <dbReference type="Rhea" id="RHEA-COMP:18657"/>
        <dbReference type="ChEBI" id="CHEBI:15378"/>
        <dbReference type="ChEBI" id="CHEBI:136412"/>
        <dbReference type="ChEBI" id="CHEBI:195194"/>
        <dbReference type="ChEBI" id="CHEBI:195195"/>
    </reaction>
</comment>
<evidence type="ECO:0000256" key="14">
    <source>
        <dbReference type="ARBA" id="ARBA00023053"/>
    </source>
</evidence>
<evidence type="ECO:0000256" key="1">
    <source>
        <dbReference type="ARBA" id="ARBA00001946"/>
    </source>
</evidence>
<dbReference type="PRINTS" id="PR00870">
    <property type="entry name" value="DNAPOLXBETA"/>
</dbReference>
<dbReference type="PIRSF" id="PIRSF005047">
    <property type="entry name" value="UCP005047_YshC"/>
    <property type="match status" value="1"/>
</dbReference>
<evidence type="ECO:0000259" key="23">
    <source>
        <dbReference type="SMART" id="SM00481"/>
    </source>
</evidence>
<keyword evidence="14" id="KW-0915">Sodium</keyword>
<evidence type="ECO:0000256" key="6">
    <source>
        <dbReference type="ARBA" id="ARBA00022481"/>
    </source>
</evidence>
<keyword evidence="8" id="KW-0808">Transferase</keyword>
<evidence type="ECO:0000256" key="19">
    <source>
        <dbReference type="ARBA" id="ARBA00044678"/>
    </source>
</evidence>
<evidence type="ECO:0000256" key="13">
    <source>
        <dbReference type="ARBA" id="ARBA00022932"/>
    </source>
</evidence>
<dbReference type="EC" id="2.7.7.7" evidence="3"/>
<dbReference type="SUPFAM" id="SSF89550">
    <property type="entry name" value="PHP domain-like"/>
    <property type="match status" value="1"/>
</dbReference>
<dbReference type="InterPro" id="IPR022311">
    <property type="entry name" value="PolX-like"/>
</dbReference>
<dbReference type="SUPFAM" id="SSF158702">
    <property type="entry name" value="Sec63 N-terminal domain-like"/>
    <property type="match status" value="1"/>
</dbReference>
<keyword evidence="6" id="KW-0488">Methylation</keyword>
<dbReference type="GO" id="GO:0003677">
    <property type="term" value="F:DNA binding"/>
    <property type="evidence" value="ECO:0007669"/>
    <property type="project" value="InterPro"/>
</dbReference>
<dbReference type="GO" id="GO:0008270">
    <property type="term" value="F:zinc ion binding"/>
    <property type="evidence" value="ECO:0007669"/>
    <property type="project" value="TreeGrafter"/>
</dbReference>
<dbReference type="CDD" id="cd07436">
    <property type="entry name" value="PHP_PolX"/>
    <property type="match status" value="1"/>
</dbReference>
<dbReference type="Pfam" id="PF14716">
    <property type="entry name" value="HHH_8"/>
    <property type="match status" value="1"/>
</dbReference>
<dbReference type="PANTHER" id="PTHR36928">
    <property type="entry name" value="PHOSPHATASE YCDX-RELATED"/>
    <property type="match status" value="1"/>
</dbReference>
<dbReference type="InterPro" id="IPR002008">
    <property type="entry name" value="DNA_pol_X_beta-like"/>
</dbReference>
<keyword evidence="10" id="KW-0235">DNA replication</keyword>
<evidence type="ECO:0000256" key="15">
    <source>
        <dbReference type="ARBA" id="ARBA00023204"/>
    </source>
</evidence>
<evidence type="ECO:0000256" key="9">
    <source>
        <dbReference type="ARBA" id="ARBA00022695"/>
    </source>
</evidence>
<dbReference type="InterPro" id="IPR003583">
    <property type="entry name" value="Hlx-hairpin-Hlx_DNA-bd_motif"/>
</dbReference>
<dbReference type="Pfam" id="PF02811">
    <property type="entry name" value="PHP"/>
    <property type="match status" value="1"/>
</dbReference>
<dbReference type="EMBL" id="UOEU01000549">
    <property type="protein sequence ID" value="VAW34744.1"/>
    <property type="molecule type" value="Genomic_DNA"/>
</dbReference>
<dbReference type="InterPro" id="IPR043519">
    <property type="entry name" value="NT_sf"/>
</dbReference>
<protein>
    <recommendedName>
        <fullName evidence="5">DNA polymerase beta</fullName>
        <ecNumber evidence="3">2.7.7.7</ecNumber>
        <ecNumber evidence="4">4.2.99.18</ecNumber>
    </recommendedName>
    <alternativeName>
        <fullName evidence="16">5'-deoxyribose-phosphate lyase</fullName>
    </alternativeName>
    <alternativeName>
        <fullName evidence="17">AP lyase</fullName>
    </alternativeName>
</protein>
<dbReference type="AlphaFoldDB" id="A0A3B0VTL8"/>
<evidence type="ECO:0000256" key="2">
    <source>
        <dbReference type="ARBA" id="ARBA00004496"/>
    </source>
</evidence>
<dbReference type="InterPro" id="IPR029398">
    <property type="entry name" value="PolB_thumb"/>
</dbReference>
<dbReference type="InterPro" id="IPR003141">
    <property type="entry name" value="Pol/His_phosphatase_N"/>
</dbReference>
<evidence type="ECO:0000256" key="20">
    <source>
        <dbReference type="ARBA" id="ARBA00045548"/>
    </source>
</evidence>
<evidence type="ECO:0000256" key="7">
    <source>
        <dbReference type="ARBA" id="ARBA00022634"/>
    </source>
</evidence>
<dbReference type="NCBIfam" id="NF006375">
    <property type="entry name" value="PRK08609.1"/>
    <property type="match status" value="1"/>
</dbReference>
<dbReference type="GO" id="GO:0005829">
    <property type="term" value="C:cytosol"/>
    <property type="evidence" value="ECO:0007669"/>
    <property type="project" value="TreeGrafter"/>
</dbReference>
<evidence type="ECO:0000256" key="12">
    <source>
        <dbReference type="ARBA" id="ARBA00022843"/>
    </source>
</evidence>
<organism evidence="25">
    <name type="scientific">hydrothermal vent metagenome</name>
    <dbReference type="NCBI Taxonomy" id="652676"/>
    <lineage>
        <taxon>unclassified sequences</taxon>
        <taxon>metagenomes</taxon>
        <taxon>ecological metagenomes</taxon>
    </lineage>
</organism>
<comment type="subcellular location">
    <subcellularLocation>
        <location evidence="2">Cytoplasm</location>
    </subcellularLocation>
</comment>
<feature type="domain" description="DNA-directed DNA polymerase X" evidence="24">
    <location>
        <begin position="1"/>
        <end position="317"/>
    </location>
</feature>
<comment type="catalytic activity">
    <reaction evidence="21">
        <text>DNA(n) + a 2'-deoxyribonucleoside 5'-triphosphate = DNA(n+1) + diphosphate</text>
        <dbReference type="Rhea" id="RHEA:22508"/>
        <dbReference type="Rhea" id="RHEA-COMP:17339"/>
        <dbReference type="Rhea" id="RHEA-COMP:17340"/>
        <dbReference type="ChEBI" id="CHEBI:33019"/>
        <dbReference type="ChEBI" id="CHEBI:61560"/>
        <dbReference type="ChEBI" id="CHEBI:173112"/>
        <dbReference type="EC" id="2.7.7.7"/>
    </reaction>
</comment>
<evidence type="ECO:0000256" key="17">
    <source>
        <dbReference type="ARBA" id="ARBA00035726"/>
    </source>
</evidence>
<dbReference type="SUPFAM" id="SSF47802">
    <property type="entry name" value="DNA polymerase beta, N-terminal domain-like"/>
    <property type="match status" value="1"/>
</dbReference>
<evidence type="ECO:0000256" key="3">
    <source>
        <dbReference type="ARBA" id="ARBA00012417"/>
    </source>
</evidence>
<dbReference type="CDD" id="cd00141">
    <property type="entry name" value="NT_POLXc"/>
    <property type="match status" value="1"/>
</dbReference>
<evidence type="ECO:0000256" key="10">
    <source>
        <dbReference type="ARBA" id="ARBA00022705"/>
    </source>
</evidence>
<comment type="cofactor">
    <cofactor evidence="1">
        <name>Mg(2+)</name>
        <dbReference type="ChEBI" id="CHEBI:18420"/>
    </cofactor>
</comment>
<dbReference type="InterPro" id="IPR010996">
    <property type="entry name" value="HHH_MUS81"/>
</dbReference>
<dbReference type="GO" id="GO:0006281">
    <property type="term" value="P:DNA repair"/>
    <property type="evidence" value="ECO:0007669"/>
    <property type="project" value="UniProtKB-KW"/>
</dbReference>
<dbReference type="Gene3D" id="3.30.460.10">
    <property type="entry name" value="Beta Polymerase, domain 2"/>
    <property type="match status" value="1"/>
</dbReference>
<dbReference type="InterPro" id="IPR027421">
    <property type="entry name" value="DNA_pol_lamdba_lyase_dom_sf"/>
</dbReference>